<evidence type="ECO:0000256" key="1">
    <source>
        <dbReference type="SAM" id="MobiDB-lite"/>
    </source>
</evidence>
<keyword evidence="3" id="KW-1185">Reference proteome</keyword>
<comment type="caution">
    <text evidence="2">The sequence shown here is derived from an EMBL/GenBank/DDBJ whole genome shotgun (WGS) entry which is preliminary data.</text>
</comment>
<dbReference type="RefSeq" id="WP_203988805.1">
    <property type="nucleotide sequence ID" value="NZ_BOOU01000054.1"/>
</dbReference>
<accession>A0A919V0U2</accession>
<gene>
    <name evidence="2" type="ORF">Sru01_40610</name>
</gene>
<protein>
    <submittedName>
        <fullName evidence="2">Uncharacterized protein</fullName>
    </submittedName>
</protein>
<name>A0A919V0U2_9ACTN</name>
<feature type="compositionally biased region" description="Low complexity" evidence="1">
    <location>
        <begin position="182"/>
        <end position="198"/>
    </location>
</feature>
<dbReference type="Proteomes" id="UP000655287">
    <property type="component" value="Unassembled WGS sequence"/>
</dbReference>
<dbReference type="EMBL" id="BOOU01000054">
    <property type="protein sequence ID" value="GII79079.1"/>
    <property type="molecule type" value="Genomic_DNA"/>
</dbReference>
<dbReference type="InterPro" id="IPR032710">
    <property type="entry name" value="NTF2-like_dom_sf"/>
</dbReference>
<dbReference type="AlphaFoldDB" id="A0A919V0U2"/>
<proteinExistence type="predicted"/>
<sequence>MTPRLILLTISLALAAVIAICATTIVLVLDQPSGDPSEYHPNLAGVALADDGEPQPDTEAGARAAAQTLFDSYAAGDHGAFWDGWSSDAHNLISRGDYVRLFELCKPVAQGIRYAVQSATVQGDTAKVQVTRLIAAFTYDFRYENGRWRFVPEAETQAEYRSKTVEQMVAEKQAAGTCANGSTPPSAPTATSVPPDAARQSVRSQPPPATPGERKVLLTDNGSGRKNSAPFTVDASWALHYTYDCSQSSTGSAFMSATLLDGTRHVDLLVSETGASADKTTPQYRAGTFHLEIAGSCPWTVEVVDIP</sequence>
<evidence type="ECO:0000313" key="3">
    <source>
        <dbReference type="Proteomes" id="UP000655287"/>
    </source>
</evidence>
<reference evidence="2" key="1">
    <citation type="submission" date="2021-01" db="EMBL/GenBank/DDBJ databases">
        <title>Whole genome shotgun sequence of Sphaerisporangium rufum NBRC 109079.</title>
        <authorList>
            <person name="Komaki H."/>
            <person name="Tamura T."/>
        </authorList>
    </citation>
    <scope>NUCLEOTIDE SEQUENCE</scope>
    <source>
        <strain evidence="2">NBRC 109079</strain>
    </source>
</reference>
<dbReference type="SUPFAM" id="SSF54427">
    <property type="entry name" value="NTF2-like"/>
    <property type="match status" value="1"/>
</dbReference>
<evidence type="ECO:0000313" key="2">
    <source>
        <dbReference type="EMBL" id="GII79079.1"/>
    </source>
</evidence>
<feature type="region of interest" description="Disordered" evidence="1">
    <location>
        <begin position="173"/>
        <end position="225"/>
    </location>
</feature>
<organism evidence="2 3">
    <name type="scientific">Sphaerisporangium rufum</name>
    <dbReference type="NCBI Taxonomy" id="1381558"/>
    <lineage>
        <taxon>Bacteria</taxon>
        <taxon>Bacillati</taxon>
        <taxon>Actinomycetota</taxon>
        <taxon>Actinomycetes</taxon>
        <taxon>Streptosporangiales</taxon>
        <taxon>Streptosporangiaceae</taxon>
        <taxon>Sphaerisporangium</taxon>
    </lineage>
</organism>